<name>A0A7G8_9CAUD</name>
<reference evidence="2" key="1">
    <citation type="journal article" date="2008" name="J. Bacteriol.">
        <title>Ma-LMM01 infecting toxic Microcystis aeruginosa illuminates diverse cyanophage genome strategies.</title>
        <authorList>
            <person name="Yoshida T."/>
            <person name="Nagasaki K."/>
            <person name="Takashima Y."/>
            <person name="Shirai Y."/>
            <person name="Tomaru Y."/>
            <person name="Takao Y."/>
            <person name="Sakamoto S."/>
            <person name="Hiroishi S."/>
            <person name="Ogata H."/>
        </authorList>
    </citation>
    <scope>NUCLEOTIDE SEQUENCE</scope>
</reference>
<dbReference type="KEGG" id="vg:4484348"/>
<accession>A0A7G8</accession>
<dbReference type="GeneID" id="4484348"/>
<dbReference type="Proteomes" id="UP000001249">
    <property type="component" value="Segment"/>
</dbReference>
<sequence>MKLRVKLTRSNTTKQVTFTTSRSGNAVLTGTCAGADDYQLNLLNGGYADVSELAVGLTVNLVFRHSSAEAAAGEVALAYSKYGNGSPFIVMVVECRTKKPTAEGNIIIMEEDIISIDYETYESDATITNEDELNALFKKGAGAPLMGGSRAASEASAPGVGAPSCFNRKVILQERI</sequence>
<dbReference type="RefSeq" id="YP_851068.1">
    <property type="nucleotide sequence ID" value="NC_008562.1"/>
</dbReference>
<dbReference type="EMBL" id="AB231700">
    <property type="protein sequence ID" value="BAF36145.1"/>
    <property type="molecule type" value="Genomic_DNA"/>
</dbReference>
<proteinExistence type="predicted"/>
<keyword evidence="2" id="KW-1185">Reference proteome</keyword>
<protein>
    <submittedName>
        <fullName evidence="1">Uncharacterized protein</fullName>
    </submittedName>
</protein>
<evidence type="ECO:0000313" key="2">
    <source>
        <dbReference type="Proteomes" id="UP000001249"/>
    </source>
</evidence>
<evidence type="ECO:0000313" key="1">
    <source>
        <dbReference type="EMBL" id="BAF36145.1"/>
    </source>
</evidence>
<organism evidence="1 2">
    <name type="scientific">Microcystis phage LMM01</name>
    <dbReference type="NCBI Taxonomy" id="2856824"/>
    <lineage>
        <taxon>Viruses</taxon>
        <taxon>Duplodnaviria</taxon>
        <taxon>Heunggongvirae</taxon>
        <taxon>Uroviricota</taxon>
        <taxon>Caudoviricetes</taxon>
        <taxon>Fukuivirus</taxon>
        <taxon>Fukuivirus LMM01</taxon>
    </lineage>
</organism>